<sequence length="183" mass="19891">MSFSTQRESDRLEKAAATEPGAAESSLRKFSLGIEELDMFEVIAGTLPGGVGSTRCYIATGYLCRGPGLYVVKRCFQMSASLVQQTLPGASHGWCMVPSRHSFTEGSAGSQGSSRIMSRNGWISVMMVKVLMGYTDYTGSSSTRLVLLAPHFFDVDFSIGLIQRSKLIRKDLEKTLSSPSRGE</sequence>
<feature type="region of interest" description="Disordered" evidence="1">
    <location>
        <begin position="1"/>
        <end position="20"/>
    </location>
</feature>
<dbReference type="EMBL" id="JARKIE010000256">
    <property type="protein sequence ID" value="KAJ7660628.1"/>
    <property type="molecule type" value="Genomic_DNA"/>
</dbReference>
<organism evidence="2 3">
    <name type="scientific">Mycena rosella</name>
    <name type="common">Pink bonnet</name>
    <name type="synonym">Agaricus rosellus</name>
    <dbReference type="NCBI Taxonomy" id="1033263"/>
    <lineage>
        <taxon>Eukaryota</taxon>
        <taxon>Fungi</taxon>
        <taxon>Dikarya</taxon>
        <taxon>Basidiomycota</taxon>
        <taxon>Agaricomycotina</taxon>
        <taxon>Agaricomycetes</taxon>
        <taxon>Agaricomycetidae</taxon>
        <taxon>Agaricales</taxon>
        <taxon>Marasmiineae</taxon>
        <taxon>Mycenaceae</taxon>
        <taxon>Mycena</taxon>
    </lineage>
</organism>
<reference evidence="2" key="1">
    <citation type="submission" date="2023-03" db="EMBL/GenBank/DDBJ databases">
        <title>Massive genome expansion in bonnet fungi (Mycena s.s.) driven by repeated elements and novel gene families across ecological guilds.</title>
        <authorList>
            <consortium name="Lawrence Berkeley National Laboratory"/>
            <person name="Harder C.B."/>
            <person name="Miyauchi S."/>
            <person name="Viragh M."/>
            <person name="Kuo A."/>
            <person name="Thoen E."/>
            <person name="Andreopoulos B."/>
            <person name="Lu D."/>
            <person name="Skrede I."/>
            <person name="Drula E."/>
            <person name="Henrissat B."/>
            <person name="Morin E."/>
            <person name="Kohler A."/>
            <person name="Barry K."/>
            <person name="LaButti K."/>
            <person name="Morin E."/>
            <person name="Salamov A."/>
            <person name="Lipzen A."/>
            <person name="Mereny Z."/>
            <person name="Hegedus B."/>
            <person name="Baldrian P."/>
            <person name="Stursova M."/>
            <person name="Weitz H."/>
            <person name="Taylor A."/>
            <person name="Grigoriev I.V."/>
            <person name="Nagy L.G."/>
            <person name="Martin F."/>
            <person name="Kauserud H."/>
        </authorList>
    </citation>
    <scope>NUCLEOTIDE SEQUENCE</scope>
    <source>
        <strain evidence="2">CBHHK067</strain>
    </source>
</reference>
<feature type="compositionally biased region" description="Basic and acidic residues" evidence="1">
    <location>
        <begin position="7"/>
        <end position="16"/>
    </location>
</feature>
<protein>
    <submittedName>
        <fullName evidence="2">Uncharacterized protein</fullName>
    </submittedName>
</protein>
<name>A0AAD7CT43_MYCRO</name>
<comment type="caution">
    <text evidence="2">The sequence shown here is derived from an EMBL/GenBank/DDBJ whole genome shotgun (WGS) entry which is preliminary data.</text>
</comment>
<dbReference type="Proteomes" id="UP001221757">
    <property type="component" value="Unassembled WGS sequence"/>
</dbReference>
<accession>A0AAD7CT43</accession>
<keyword evidence="3" id="KW-1185">Reference proteome</keyword>
<dbReference type="AlphaFoldDB" id="A0AAD7CT43"/>
<evidence type="ECO:0000313" key="3">
    <source>
        <dbReference type="Proteomes" id="UP001221757"/>
    </source>
</evidence>
<gene>
    <name evidence="2" type="ORF">B0H17DRAFT_1144880</name>
</gene>
<proteinExistence type="predicted"/>
<evidence type="ECO:0000256" key="1">
    <source>
        <dbReference type="SAM" id="MobiDB-lite"/>
    </source>
</evidence>
<evidence type="ECO:0000313" key="2">
    <source>
        <dbReference type="EMBL" id="KAJ7660628.1"/>
    </source>
</evidence>